<evidence type="ECO:0000256" key="2">
    <source>
        <dbReference type="ARBA" id="ARBA00010621"/>
    </source>
</evidence>
<evidence type="ECO:0000313" key="15">
    <source>
        <dbReference type="EMBL" id="EXU81510.1"/>
    </source>
</evidence>
<dbReference type="GO" id="GO:0009252">
    <property type="term" value="P:peptidoglycan biosynthetic process"/>
    <property type="evidence" value="ECO:0007669"/>
    <property type="project" value="UniProtKB-KW"/>
</dbReference>
<evidence type="ECO:0000256" key="3">
    <source>
        <dbReference type="ARBA" id="ARBA00012374"/>
    </source>
</evidence>
<name>A0A014P5Q8_9BURK</name>
<dbReference type="GO" id="GO:0071555">
    <property type="term" value="P:cell wall organization"/>
    <property type="evidence" value="ECO:0007669"/>
    <property type="project" value="UniProtKB-KW"/>
</dbReference>
<dbReference type="HAMAP" id="MF_01006">
    <property type="entry name" value="Undec_diphosphatase"/>
    <property type="match status" value="1"/>
</dbReference>
<keyword evidence="14" id="KW-0133">Cell shape</keyword>
<keyword evidence="6 14" id="KW-0812">Transmembrane</keyword>
<comment type="catalytic activity">
    <reaction evidence="13 14">
        <text>di-trans,octa-cis-undecaprenyl diphosphate + H2O = di-trans,octa-cis-undecaprenyl phosphate + phosphate + H(+)</text>
        <dbReference type="Rhea" id="RHEA:28094"/>
        <dbReference type="ChEBI" id="CHEBI:15377"/>
        <dbReference type="ChEBI" id="CHEBI:15378"/>
        <dbReference type="ChEBI" id="CHEBI:43474"/>
        <dbReference type="ChEBI" id="CHEBI:58405"/>
        <dbReference type="ChEBI" id="CHEBI:60392"/>
        <dbReference type="EC" id="3.6.1.27"/>
    </reaction>
</comment>
<comment type="caution">
    <text evidence="15">The sequence shown here is derived from an EMBL/GenBank/DDBJ whole genome shotgun (WGS) entry which is preliminary data.</text>
</comment>
<dbReference type="EC" id="3.6.1.27" evidence="3 14"/>
<accession>A0A014P5Q8</accession>
<proteinExistence type="inferred from homology"/>
<dbReference type="STRING" id="225991.MA05_01750"/>
<evidence type="ECO:0000256" key="4">
    <source>
        <dbReference type="ARBA" id="ARBA00021581"/>
    </source>
</evidence>
<keyword evidence="10 14" id="KW-0046">Antibiotic resistance</keyword>
<evidence type="ECO:0000256" key="1">
    <source>
        <dbReference type="ARBA" id="ARBA00004651"/>
    </source>
</evidence>
<evidence type="ECO:0000256" key="5">
    <source>
        <dbReference type="ARBA" id="ARBA00022475"/>
    </source>
</evidence>
<comment type="miscellaneous">
    <text evidence="14">Bacitracin is thought to be involved in the inhibition of peptidoglycan synthesis by sequestering undecaprenyl diphosphate, thereby reducing the pool of lipid carrier available.</text>
</comment>
<sequence>MNATFGWLDALILGLVQGLTEFLPISSSAHLRILGPLLPGGADPGAAFTAITQLGTELAVLIYFRKDVLRMLVAWFASLPVIGSRRPGEALHPDAKLAWLVILGTIPICVLGLLLRSWIETTFRTLALTAVMLIVFGLLLGWAEKRSTQTRQIGQLGLRDGIVLGFAQAMALIPGVSRSGGTITAGLLLGMTREAAARFSFLLAIPAVLLSGFYQLLFKRDPMSGEQWMLTFMATAIAFVVGYAVIVWFMRLISNKGFGFFVIYRVLLGLAILAGLHFGFIQ</sequence>
<dbReference type="InterPro" id="IPR003824">
    <property type="entry name" value="UppP"/>
</dbReference>
<evidence type="ECO:0000256" key="10">
    <source>
        <dbReference type="ARBA" id="ARBA00023251"/>
    </source>
</evidence>
<comment type="function">
    <text evidence="14">Catalyzes the dephosphorylation of undecaprenyl diphosphate (UPP). Confers resistance to bacitracin.</text>
</comment>
<evidence type="ECO:0000256" key="9">
    <source>
        <dbReference type="ARBA" id="ARBA00023136"/>
    </source>
</evidence>
<dbReference type="Pfam" id="PF02673">
    <property type="entry name" value="BacA"/>
    <property type="match status" value="1"/>
</dbReference>
<dbReference type="AlphaFoldDB" id="A0A014P5Q8"/>
<dbReference type="NCBIfam" id="TIGR00753">
    <property type="entry name" value="undec_PP_bacA"/>
    <property type="match status" value="1"/>
</dbReference>
<dbReference type="RefSeq" id="WP_043378369.1">
    <property type="nucleotide sequence ID" value="NZ_JBOK01000002.1"/>
</dbReference>
<evidence type="ECO:0000256" key="12">
    <source>
        <dbReference type="ARBA" id="ARBA00032932"/>
    </source>
</evidence>
<comment type="similarity">
    <text evidence="2 14">Belongs to the UppP family.</text>
</comment>
<keyword evidence="14" id="KW-0961">Cell wall biogenesis/degradation</keyword>
<feature type="transmembrane region" description="Helical" evidence="14">
    <location>
        <begin position="229"/>
        <end position="250"/>
    </location>
</feature>
<evidence type="ECO:0000256" key="8">
    <source>
        <dbReference type="ARBA" id="ARBA00022989"/>
    </source>
</evidence>
<feature type="transmembrane region" description="Helical" evidence="14">
    <location>
        <begin position="125"/>
        <end position="144"/>
    </location>
</feature>
<gene>
    <name evidence="14" type="primary">uppP</name>
    <name evidence="15" type="ORF">AX13_06845</name>
</gene>
<dbReference type="GO" id="GO:0046677">
    <property type="term" value="P:response to antibiotic"/>
    <property type="evidence" value="ECO:0007669"/>
    <property type="project" value="UniProtKB-UniRule"/>
</dbReference>
<dbReference type="EMBL" id="JBOK01000002">
    <property type="protein sequence ID" value="EXU81510.1"/>
    <property type="molecule type" value="Genomic_DNA"/>
</dbReference>
<protein>
    <recommendedName>
        <fullName evidence="4 14">Undecaprenyl-diphosphatase</fullName>
        <ecNumber evidence="3 14">3.6.1.27</ecNumber>
    </recommendedName>
    <alternativeName>
        <fullName evidence="12 14">Bacitracin resistance protein</fullName>
    </alternativeName>
    <alternativeName>
        <fullName evidence="11 14">Undecaprenyl pyrophosphate phosphatase</fullName>
    </alternativeName>
</protein>
<dbReference type="NCBIfam" id="NF001392">
    <property type="entry name" value="PRK00281.2-1"/>
    <property type="match status" value="1"/>
</dbReference>
<keyword evidence="9 14" id="KW-0472">Membrane</keyword>
<dbReference type="PANTHER" id="PTHR30622">
    <property type="entry name" value="UNDECAPRENYL-DIPHOSPHATASE"/>
    <property type="match status" value="1"/>
</dbReference>
<dbReference type="PANTHER" id="PTHR30622:SF4">
    <property type="entry name" value="UNDECAPRENYL-DIPHOSPHATASE"/>
    <property type="match status" value="1"/>
</dbReference>
<comment type="subcellular location">
    <subcellularLocation>
        <location evidence="1 14">Cell membrane</location>
        <topology evidence="1 14">Multi-pass membrane protein</topology>
    </subcellularLocation>
</comment>
<keyword evidence="8 14" id="KW-1133">Transmembrane helix</keyword>
<keyword evidence="7 14" id="KW-0378">Hydrolase</keyword>
<dbReference type="GO" id="GO:0050380">
    <property type="term" value="F:undecaprenyl-diphosphatase activity"/>
    <property type="evidence" value="ECO:0007669"/>
    <property type="project" value="UniProtKB-UniRule"/>
</dbReference>
<dbReference type="GO" id="GO:0008360">
    <property type="term" value="P:regulation of cell shape"/>
    <property type="evidence" value="ECO:0007669"/>
    <property type="project" value="UniProtKB-KW"/>
</dbReference>
<keyword evidence="14" id="KW-0573">Peptidoglycan synthesis</keyword>
<evidence type="ECO:0000256" key="14">
    <source>
        <dbReference type="HAMAP-Rule" id="MF_01006"/>
    </source>
</evidence>
<dbReference type="Proteomes" id="UP000020766">
    <property type="component" value="Unassembled WGS sequence"/>
</dbReference>
<evidence type="ECO:0000256" key="13">
    <source>
        <dbReference type="ARBA" id="ARBA00047594"/>
    </source>
</evidence>
<dbReference type="PATRIC" id="fig|1457173.3.peg.381"/>
<keyword evidence="5 14" id="KW-1003">Cell membrane</keyword>
<evidence type="ECO:0000256" key="11">
    <source>
        <dbReference type="ARBA" id="ARBA00032707"/>
    </source>
</evidence>
<organism evidence="15 16">
    <name type="scientific">Comamonas aquatica DA1877</name>
    <dbReference type="NCBI Taxonomy" id="1457173"/>
    <lineage>
        <taxon>Bacteria</taxon>
        <taxon>Pseudomonadati</taxon>
        <taxon>Pseudomonadota</taxon>
        <taxon>Betaproteobacteria</taxon>
        <taxon>Burkholderiales</taxon>
        <taxon>Comamonadaceae</taxon>
        <taxon>Comamonas</taxon>
    </lineage>
</organism>
<evidence type="ECO:0000256" key="6">
    <source>
        <dbReference type="ARBA" id="ARBA00022692"/>
    </source>
</evidence>
<evidence type="ECO:0000313" key="16">
    <source>
        <dbReference type="Proteomes" id="UP000020766"/>
    </source>
</evidence>
<feature type="transmembrane region" description="Helical" evidence="14">
    <location>
        <begin position="196"/>
        <end position="217"/>
    </location>
</feature>
<dbReference type="GO" id="GO:0005886">
    <property type="term" value="C:plasma membrane"/>
    <property type="evidence" value="ECO:0007669"/>
    <property type="project" value="UniProtKB-SubCell"/>
</dbReference>
<feature type="transmembrane region" description="Helical" evidence="14">
    <location>
        <begin position="97"/>
        <end position="119"/>
    </location>
</feature>
<feature type="transmembrane region" description="Helical" evidence="14">
    <location>
        <begin position="262"/>
        <end position="281"/>
    </location>
</feature>
<keyword evidence="16" id="KW-1185">Reference proteome</keyword>
<reference evidence="15 16" key="1">
    <citation type="submission" date="2014-01" db="EMBL/GenBank/DDBJ databases">
        <title>Interspecies Systems Biology Uncovers Metabolites Affecting C. elegans Gene Expression and Life History Traits.</title>
        <authorList>
            <person name="Watson E."/>
            <person name="Macneil L.T."/>
            <person name="Ritter A.D."/>
            <person name="Yilmaz L.S."/>
            <person name="Rosebrock A.P."/>
            <person name="Caudy A.A."/>
            <person name="Walhout A.J."/>
        </authorList>
    </citation>
    <scope>NUCLEOTIDE SEQUENCE [LARGE SCALE GENOMIC DNA]</scope>
    <source>
        <strain evidence="15 16">DA1877</strain>
    </source>
</reference>
<evidence type="ECO:0000256" key="7">
    <source>
        <dbReference type="ARBA" id="ARBA00022801"/>
    </source>
</evidence>